<protein>
    <recommendedName>
        <fullName evidence="2">UvrD-like helicase C-terminal domain-containing protein</fullName>
    </recommendedName>
</protein>
<dbReference type="EMBL" id="CACVAX010000055">
    <property type="protein sequence ID" value="CAA6819671.1"/>
    <property type="molecule type" value="Genomic_DNA"/>
</dbReference>
<gene>
    <name evidence="1" type="ORF">HELGO_WM25896</name>
</gene>
<proteinExistence type="predicted"/>
<organism evidence="1">
    <name type="scientific">uncultured Sulfurovum sp</name>
    <dbReference type="NCBI Taxonomy" id="269237"/>
    <lineage>
        <taxon>Bacteria</taxon>
        <taxon>Pseudomonadati</taxon>
        <taxon>Campylobacterota</taxon>
        <taxon>Epsilonproteobacteria</taxon>
        <taxon>Campylobacterales</taxon>
        <taxon>Sulfurovaceae</taxon>
        <taxon>Sulfurovum</taxon>
        <taxon>environmental samples</taxon>
    </lineage>
</organism>
<sequence length="104" mass="12387">MVLLSKKERNLFTISFCENYESLLFDQPYFIFLVGYLLYEGYEADVVFLIIDEGNKHEELDDNPEMIYAGITRSKSDIMVFTNKDSRYNEFFYKELEAKTEAYI</sequence>
<accession>A0A6S6T8P9</accession>
<reference evidence="1" key="1">
    <citation type="submission" date="2020-01" db="EMBL/GenBank/DDBJ databases">
        <authorList>
            <person name="Meier V. D."/>
            <person name="Meier V D."/>
        </authorList>
    </citation>
    <scope>NUCLEOTIDE SEQUENCE</scope>
    <source>
        <strain evidence="1">HLG_WM_MAG_04</strain>
    </source>
</reference>
<evidence type="ECO:0000313" key="1">
    <source>
        <dbReference type="EMBL" id="CAA6819671.1"/>
    </source>
</evidence>
<dbReference type="AlphaFoldDB" id="A0A6S6T8P9"/>
<evidence type="ECO:0008006" key="2">
    <source>
        <dbReference type="Google" id="ProtNLM"/>
    </source>
</evidence>
<name>A0A6S6T8P9_9BACT</name>